<protein>
    <submittedName>
        <fullName evidence="2">Uncharacterized protein</fullName>
    </submittedName>
</protein>
<organism evidence="2 3">
    <name type="scientific">Scophthalmus maximus</name>
    <name type="common">Turbot</name>
    <name type="synonym">Psetta maxima</name>
    <dbReference type="NCBI Taxonomy" id="52904"/>
    <lineage>
        <taxon>Eukaryota</taxon>
        <taxon>Metazoa</taxon>
        <taxon>Chordata</taxon>
        <taxon>Craniata</taxon>
        <taxon>Vertebrata</taxon>
        <taxon>Euteleostomi</taxon>
        <taxon>Actinopterygii</taxon>
        <taxon>Neopterygii</taxon>
        <taxon>Teleostei</taxon>
        <taxon>Neoteleostei</taxon>
        <taxon>Acanthomorphata</taxon>
        <taxon>Carangaria</taxon>
        <taxon>Pleuronectiformes</taxon>
        <taxon>Pleuronectoidei</taxon>
        <taxon>Scophthalmidae</taxon>
        <taxon>Scophthalmus</taxon>
    </lineage>
</organism>
<evidence type="ECO:0000313" key="3">
    <source>
        <dbReference type="Proteomes" id="UP000438429"/>
    </source>
</evidence>
<feature type="compositionally biased region" description="Basic and acidic residues" evidence="1">
    <location>
        <begin position="77"/>
        <end position="90"/>
    </location>
</feature>
<dbReference type="EMBL" id="VEVO01000011">
    <property type="protein sequence ID" value="KAF0035312.1"/>
    <property type="molecule type" value="Genomic_DNA"/>
</dbReference>
<evidence type="ECO:0000313" key="2">
    <source>
        <dbReference type="EMBL" id="KAF0035312.1"/>
    </source>
</evidence>
<comment type="caution">
    <text evidence="2">The sequence shown here is derived from an EMBL/GenBank/DDBJ whole genome shotgun (WGS) entry which is preliminary data.</text>
</comment>
<name>A0A6A4SZ73_SCOMX</name>
<sequence>MTRGSGWEDTEERRSNFKKQQQQQQQQRVQYRGQFHMSSTSNTAREVHRIQLHSPVQSPSGNANHMLNQLCIQSKRIRPEDEKPNKEVLTHRGRVIR</sequence>
<gene>
    <name evidence="2" type="ORF">F2P81_013070</name>
</gene>
<reference evidence="2 3" key="1">
    <citation type="submission" date="2019-06" db="EMBL/GenBank/DDBJ databases">
        <title>Draft genomes of female and male turbot (Scophthalmus maximus).</title>
        <authorList>
            <person name="Xu H."/>
            <person name="Xu X.-W."/>
            <person name="Shao C."/>
            <person name="Chen S."/>
        </authorList>
    </citation>
    <scope>NUCLEOTIDE SEQUENCE [LARGE SCALE GENOMIC DNA]</scope>
    <source>
        <strain evidence="2">Ysfricsl-2016a</strain>
        <tissue evidence="2">Blood</tissue>
    </source>
</reference>
<evidence type="ECO:0000256" key="1">
    <source>
        <dbReference type="SAM" id="MobiDB-lite"/>
    </source>
</evidence>
<feature type="compositionally biased region" description="Polar residues" evidence="1">
    <location>
        <begin position="54"/>
        <end position="72"/>
    </location>
</feature>
<dbReference type="Proteomes" id="UP000438429">
    <property type="component" value="Unassembled WGS sequence"/>
</dbReference>
<proteinExistence type="predicted"/>
<feature type="region of interest" description="Disordered" evidence="1">
    <location>
        <begin position="1"/>
        <end position="97"/>
    </location>
</feature>
<dbReference type="AlphaFoldDB" id="A0A6A4SZ73"/>
<accession>A0A6A4SZ73</accession>